<dbReference type="SMART" id="SM00181">
    <property type="entry name" value="EGF"/>
    <property type="match status" value="7"/>
</dbReference>
<dbReference type="PROSITE" id="PS00022">
    <property type="entry name" value="EGF_1"/>
    <property type="match status" value="6"/>
</dbReference>
<feature type="domain" description="EGF-like" evidence="4">
    <location>
        <begin position="236"/>
        <end position="272"/>
    </location>
</feature>
<dbReference type="SMART" id="SM00179">
    <property type="entry name" value="EGF_CA"/>
    <property type="match status" value="4"/>
</dbReference>
<dbReference type="Gene3D" id="2.10.25.10">
    <property type="entry name" value="Laminin"/>
    <property type="match status" value="6"/>
</dbReference>
<feature type="disulfide bond" evidence="2">
    <location>
        <begin position="180"/>
        <end position="189"/>
    </location>
</feature>
<feature type="disulfide bond" evidence="2">
    <location>
        <begin position="108"/>
        <end position="117"/>
    </location>
</feature>
<keyword evidence="2" id="KW-0245">EGF-like domain</keyword>
<dbReference type="Pfam" id="PF00008">
    <property type="entry name" value="EGF"/>
    <property type="match status" value="1"/>
</dbReference>
<keyword evidence="3" id="KW-0812">Transmembrane</keyword>
<feature type="disulfide bond" evidence="2">
    <location>
        <begin position="220"/>
        <end position="229"/>
    </location>
</feature>
<feature type="domain" description="EGF-like" evidence="4">
    <location>
        <begin position="193"/>
        <end position="230"/>
    </location>
</feature>
<evidence type="ECO:0000259" key="4">
    <source>
        <dbReference type="PROSITE" id="PS50026"/>
    </source>
</evidence>
<dbReference type="Proteomes" id="UP000326759">
    <property type="component" value="Unassembled WGS sequence"/>
</dbReference>
<protein>
    <submittedName>
        <fullName evidence="5">Delta and Notch-like epidermal growth factor-related receptor</fullName>
    </submittedName>
</protein>
<comment type="caution">
    <text evidence="5">The sequence shown here is derived from an EMBL/GenBank/DDBJ whole genome shotgun (WGS) entry which is preliminary data.</text>
</comment>
<feature type="domain" description="EGF-like" evidence="4">
    <location>
        <begin position="156"/>
        <end position="190"/>
    </location>
</feature>
<accession>A0A5N5TGJ6</accession>
<evidence type="ECO:0000256" key="2">
    <source>
        <dbReference type="PROSITE-ProRule" id="PRU00076"/>
    </source>
</evidence>
<evidence type="ECO:0000256" key="1">
    <source>
        <dbReference type="ARBA" id="ARBA00023157"/>
    </source>
</evidence>
<feature type="disulfide bond" evidence="2">
    <location>
        <begin position="302"/>
        <end position="311"/>
    </location>
</feature>
<dbReference type="PANTHER" id="PTHR24033:SF224">
    <property type="entry name" value="C-TYPE LECTIN"/>
    <property type="match status" value="1"/>
</dbReference>
<keyword evidence="5" id="KW-0675">Receptor</keyword>
<keyword evidence="1 2" id="KW-1015">Disulfide bond</keyword>
<feature type="disulfide bond" evidence="2">
    <location>
        <begin position="69"/>
        <end position="78"/>
    </location>
</feature>
<comment type="caution">
    <text evidence="2">Lacks conserved residue(s) required for the propagation of feature annotation.</text>
</comment>
<keyword evidence="3" id="KW-0472">Membrane</keyword>
<dbReference type="InterPro" id="IPR001881">
    <property type="entry name" value="EGF-like_Ca-bd_dom"/>
</dbReference>
<evidence type="ECO:0000313" key="6">
    <source>
        <dbReference type="Proteomes" id="UP000326759"/>
    </source>
</evidence>
<dbReference type="OrthoDB" id="382013at2759"/>
<name>A0A5N5TGJ6_9CRUS</name>
<dbReference type="GO" id="GO:0005509">
    <property type="term" value="F:calcium ion binding"/>
    <property type="evidence" value="ECO:0007669"/>
    <property type="project" value="InterPro"/>
</dbReference>
<gene>
    <name evidence="5" type="primary">Dner_0</name>
    <name evidence="5" type="ORF">Anas_07529</name>
</gene>
<feature type="disulfide bond" evidence="2">
    <location>
        <begin position="262"/>
        <end position="271"/>
    </location>
</feature>
<feature type="domain" description="EGF-like" evidence="4">
    <location>
        <begin position="273"/>
        <end position="312"/>
    </location>
</feature>
<dbReference type="PROSITE" id="PS01186">
    <property type="entry name" value="EGF_2"/>
    <property type="match status" value="2"/>
</dbReference>
<feature type="domain" description="EGF-like" evidence="4">
    <location>
        <begin position="36"/>
        <end position="79"/>
    </location>
</feature>
<proteinExistence type="predicted"/>
<reference evidence="5 6" key="1">
    <citation type="journal article" date="2019" name="PLoS Biol.">
        <title>Sex chromosomes control vertical transmission of feminizing Wolbachia symbionts in an isopod.</title>
        <authorList>
            <person name="Becking T."/>
            <person name="Chebbi M.A."/>
            <person name="Giraud I."/>
            <person name="Moumen B."/>
            <person name="Laverre T."/>
            <person name="Caubet Y."/>
            <person name="Peccoud J."/>
            <person name="Gilbert C."/>
            <person name="Cordaux R."/>
        </authorList>
    </citation>
    <scope>NUCLEOTIDE SEQUENCE [LARGE SCALE GENOMIC DNA]</scope>
    <source>
        <strain evidence="5">ANa2</strain>
        <tissue evidence="5">Whole body excluding digestive tract and cuticle</tissue>
    </source>
</reference>
<dbReference type="SUPFAM" id="SSF57196">
    <property type="entry name" value="EGF/Laminin"/>
    <property type="match status" value="5"/>
</dbReference>
<feature type="domain" description="EGF-like" evidence="4">
    <location>
        <begin position="81"/>
        <end position="118"/>
    </location>
</feature>
<feature type="transmembrane region" description="Helical" evidence="3">
    <location>
        <begin position="333"/>
        <end position="357"/>
    </location>
</feature>
<sequence length="650" mass="72177">MNVLHHLFHVMLENVSLQRRDLAASALLCIKGHIAIYIGCSGFCKNGGQCHPDPQNENPGGEPKLTCSCPPEWTGNQCETPIEPCDDHYCVNKGSCVKNHSGSEYCNCSEHFTGTWCEQCITLTCENDGICRIDASVQPPAFYCACPPHFYGNRCENSKCLDYCEHGQCHNSPDGEVCDCNTGFTGQWCSSEVSRDCLEITCENGGTCVSFGQKNVTCKCPPEYEGSHCETKVDPALNPCRDQYCLHGGVCQAHYGHAICLCQFDWTGPRCELRISCNRNPCFNGGQCVPNPDSSLAPTCICPEGFIGMRCETPSFKVASEASKSSSQSNLPITTIVIVLLISVLSIIGLIVGFVVWRRRGKVIGHVRLEENGGSVELTNPMYLHTSEGDDENEPVFTLHDTDVDKPNGVLDSICHLDIVNIDDKQLQKPCVRHYVRWDCELKSRGKDGSSPFRPIGGPGQQCQRTLKPRCYKCRQILTSACSEDCKLFPSPNNISESHNKIGQLSVNRLRSDAYYFCNTCKGKYSKICDFEKGDKQITCSSAVRDSDHECGVYTRRCSPYRCAIERNCILRDSSMINLDKSSSDKGVFDYRNNISSPSVTYKNGNNNTNNASAKVILQTNSCSEVIQNKMKMNYSNDSTRLYDPDWIFL</sequence>
<dbReference type="InterPro" id="IPR000742">
    <property type="entry name" value="EGF"/>
</dbReference>
<dbReference type="AlphaFoldDB" id="A0A5N5TGJ6"/>
<feature type="disulfide bond" evidence="2">
    <location>
        <begin position="40"/>
        <end position="50"/>
    </location>
</feature>
<dbReference type="InterPro" id="IPR051830">
    <property type="entry name" value="NOTCH_homolog"/>
</dbReference>
<dbReference type="EMBL" id="SEYY01001112">
    <property type="protein sequence ID" value="KAB7505776.1"/>
    <property type="molecule type" value="Genomic_DNA"/>
</dbReference>
<dbReference type="PROSITE" id="PS50026">
    <property type="entry name" value="EGF_3"/>
    <property type="match status" value="6"/>
</dbReference>
<keyword evidence="6" id="KW-1185">Reference proteome</keyword>
<evidence type="ECO:0000313" key="5">
    <source>
        <dbReference type="EMBL" id="KAB7505776.1"/>
    </source>
</evidence>
<dbReference type="PANTHER" id="PTHR24033">
    <property type="entry name" value="EGF-LIKE DOMAIN-CONTAINING PROTEIN"/>
    <property type="match status" value="1"/>
</dbReference>
<dbReference type="CDD" id="cd00054">
    <property type="entry name" value="EGF_CA"/>
    <property type="match status" value="1"/>
</dbReference>
<keyword evidence="3" id="KW-1133">Transmembrane helix</keyword>
<evidence type="ECO:0000256" key="3">
    <source>
        <dbReference type="SAM" id="Phobius"/>
    </source>
</evidence>
<organism evidence="5 6">
    <name type="scientific">Armadillidium nasatum</name>
    <dbReference type="NCBI Taxonomy" id="96803"/>
    <lineage>
        <taxon>Eukaryota</taxon>
        <taxon>Metazoa</taxon>
        <taxon>Ecdysozoa</taxon>
        <taxon>Arthropoda</taxon>
        <taxon>Crustacea</taxon>
        <taxon>Multicrustacea</taxon>
        <taxon>Malacostraca</taxon>
        <taxon>Eumalacostraca</taxon>
        <taxon>Peracarida</taxon>
        <taxon>Isopoda</taxon>
        <taxon>Oniscidea</taxon>
        <taxon>Crinocheta</taxon>
        <taxon>Armadillidiidae</taxon>
        <taxon>Armadillidium</taxon>
    </lineage>
</organism>